<keyword evidence="2" id="KW-1185">Reference proteome</keyword>
<accession>A0A136WH58</accession>
<organism evidence="1 2">
    <name type="scientific">Anaerotignum neopropionicum</name>
    <dbReference type="NCBI Taxonomy" id="36847"/>
    <lineage>
        <taxon>Bacteria</taxon>
        <taxon>Bacillati</taxon>
        <taxon>Bacillota</taxon>
        <taxon>Clostridia</taxon>
        <taxon>Lachnospirales</taxon>
        <taxon>Anaerotignaceae</taxon>
        <taxon>Anaerotignum</taxon>
    </lineage>
</organism>
<sequence length="34" mass="3761">MITVMLDPIRTLNLASSLSFVPWVGLSGKEKNDK</sequence>
<dbReference type="AlphaFoldDB" id="A0A136WH58"/>
<dbReference type="EMBL" id="LRVM01000002">
    <property type="protein sequence ID" value="KXL53807.1"/>
    <property type="molecule type" value="Genomic_DNA"/>
</dbReference>
<reference evidence="1 2" key="1">
    <citation type="submission" date="2016-01" db="EMBL/GenBank/DDBJ databases">
        <title>Genome sequence of Clostridium neopropionicum X4, DSM-3847.</title>
        <authorList>
            <person name="Poehlein A."/>
            <person name="Beck M.H."/>
            <person name="Bengelsdorf F.R."/>
            <person name="Daniel R."/>
            <person name="Duerre P."/>
        </authorList>
    </citation>
    <scope>NUCLEOTIDE SEQUENCE [LARGE SCALE GENOMIC DNA]</scope>
    <source>
        <strain evidence="1 2">DSM-3847</strain>
    </source>
</reference>
<evidence type="ECO:0000313" key="1">
    <source>
        <dbReference type="EMBL" id="KXL53807.1"/>
    </source>
</evidence>
<proteinExistence type="predicted"/>
<name>A0A136WH58_9FIRM</name>
<evidence type="ECO:0000313" key="2">
    <source>
        <dbReference type="Proteomes" id="UP000070539"/>
    </source>
</evidence>
<protein>
    <submittedName>
        <fullName evidence="1">Uncharacterized protein</fullName>
    </submittedName>
</protein>
<comment type="caution">
    <text evidence="1">The sequence shown here is derived from an EMBL/GenBank/DDBJ whole genome shotgun (WGS) entry which is preliminary data.</text>
</comment>
<gene>
    <name evidence="1" type="ORF">CLNEO_10330</name>
</gene>
<dbReference type="Proteomes" id="UP000070539">
    <property type="component" value="Unassembled WGS sequence"/>
</dbReference>